<comment type="similarity">
    <text evidence="10">Belongs to the protein kinase superfamily.</text>
</comment>
<feature type="cross-link" description="Glycyl lysine isopeptide (Lys-Gly) (interchain with G-Cter in SUMO2)" evidence="8">
    <location>
        <position position="132"/>
    </location>
</feature>
<protein>
    <recommendedName>
        <fullName evidence="11">Protein kinase domain-containing protein</fullName>
    </recommendedName>
</protein>
<keyword evidence="3 7" id="KW-0547">Nucleotide-binding</keyword>
<dbReference type="Proteomes" id="UP000692954">
    <property type="component" value="Unassembled WGS sequence"/>
</dbReference>
<dbReference type="InterPro" id="IPR008271">
    <property type="entry name" value="Ser/Thr_kinase_AS"/>
</dbReference>
<evidence type="ECO:0000256" key="10">
    <source>
        <dbReference type="RuleBase" id="RU000304"/>
    </source>
</evidence>
<keyword evidence="4" id="KW-0418">Kinase</keyword>
<accession>A0A8S1QMN6</accession>
<feature type="binding site" evidence="7 9">
    <location>
        <position position="39"/>
    </location>
    <ligand>
        <name>ATP</name>
        <dbReference type="ChEBI" id="CHEBI:30616"/>
    </ligand>
</feature>
<dbReference type="InterPro" id="IPR000719">
    <property type="entry name" value="Prot_kinase_dom"/>
</dbReference>
<evidence type="ECO:0000256" key="2">
    <source>
        <dbReference type="ARBA" id="ARBA00022679"/>
    </source>
</evidence>
<feature type="active site" description="Proton acceptor" evidence="6">
    <location>
        <position position="130"/>
    </location>
</feature>
<evidence type="ECO:0000313" key="12">
    <source>
        <dbReference type="EMBL" id="CAD8116484.1"/>
    </source>
</evidence>
<feature type="binding site" evidence="7">
    <location>
        <begin position="134"/>
        <end position="135"/>
    </location>
    <ligand>
        <name>ATP</name>
        <dbReference type="ChEBI" id="CHEBI:30616"/>
    </ligand>
</feature>
<dbReference type="EMBL" id="CAJJDN010000111">
    <property type="protein sequence ID" value="CAD8116484.1"/>
    <property type="molecule type" value="Genomic_DNA"/>
</dbReference>
<dbReference type="PANTHER" id="PTHR24350">
    <property type="entry name" value="SERINE/THREONINE-PROTEIN KINASE IAL-RELATED"/>
    <property type="match status" value="1"/>
</dbReference>
<organism evidence="12 13">
    <name type="scientific">Paramecium sonneborni</name>
    <dbReference type="NCBI Taxonomy" id="65129"/>
    <lineage>
        <taxon>Eukaryota</taxon>
        <taxon>Sar</taxon>
        <taxon>Alveolata</taxon>
        <taxon>Ciliophora</taxon>
        <taxon>Intramacronucleata</taxon>
        <taxon>Oligohymenophorea</taxon>
        <taxon>Peniculida</taxon>
        <taxon>Parameciidae</taxon>
        <taxon>Paramecium</taxon>
    </lineage>
</organism>
<keyword evidence="5 7" id="KW-0067">ATP-binding</keyword>
<dbReference type="GO" id="GO:0005524">
    <property type="term" value="F:ATP binding"/>
    <property type="evidence" value="ECO:0007669"/>
    <property type="project" value="UniProtKB-UniRule"/>
</dbReference>
<sequence>MIIYGPGQLYQSIKLLGSGSFGSVYLVKELNTKQEYACKIISKNHISKYDASSMIQNEIRIQASCNHKNIVKLYSYWEDCTNIYILLEYCSKGHLVDPKTPFNDDDVFQVFHQILSGVNYLHQNNIIHRDLKFENILIHEDGTLKLCDFGWAVKVEQLPVPNVMCGTTDYMPPEVVSKCCLDFKLDTWSLGILLYVLLYGRFPFKGDNQDQLIRQILYDQLIIPSRNDTNEELINLIQALLIKNSQLRPSIEQIYLCKWMKFNMKLHNIFNHYENEQLKLKVKQKNITLKVVHNNQYSTPNKKMVNSHYLESKNDIDHKPTSFGKNHNSCRTIKSISTNPSPQIPSQMDKFFNFLENIQKI</sequence>
<dbReference type="PROSITE" id="PS00107">
    <property type="entry name" value="PROTEIN_KINASE_ATP"/>
    <property type="match status" value="1"/>
</dbReference>
<evidence type="ECO:0000313" key="13">
    <source>
        <dbReference type="Proteomes" id="UP000692954"/>
    </source>
</evidence>
<evidence type="ECO:0000256" key="8">
    <source>
        <dbReference type="PIRSR" id="PIRSR630616-3"/>
    </source>
</evidence>
<dbReference type="InterPro" id="IPR030616">
    <property type="entry name" value="Aur-like"/>
</dbReference>
<dbReference type="PROSITE" id="PS50011">
    <property type="entry name" value="PROTEIN_KINASE_DOM"/>
    <property type="match status" value="1"/>
</dbReference>
<feature type="binding site" evidence="7">
    <location>
        <position position="148"/>
    </location>
    <ligand>
        <name>ATP</name>
        <dbReference type="ChEBI" id="CHEBI:30616"/>
    </ligand>
</feature>
<keyword evidence="13" id="KW-1185">Reference proteome</keyword>
<evidence type="ECO:0000256" key="9">
    <source>
        <dbReference type="PROSITE-ProRule" id="PRU10141"/>
    </source>
</evidence>
<keyword evidence="2" id="KW-0808">Transferase</keyword>
<comment type="caution">
    <text evidence="12">The sequence shown here is derived from an EMBL/GenBank/DDBJ whole genome shotgun (WGS) entry which is preliminary data.</text>
</comment>
<evidence type="ECO:0000256" key="7">
    <source>
        <dbReference type="PIRSR" id="PIRSR630616-2"/>
    </source>
</evidence>
<dbReference type="PROSITE" id="PS00108">
    <property type="entry name" value="PROTEIN_KINASE_ST"/>
    <property type="match status" value="1"/>
</dbReference>
<feature type="domain" description="Protein kinase" evidence="11">
    <location>
        <begin position="10"/>
        <end position="270"/>
    </location>
</feature>
<dbReference type="GO" id="GO:0004674">
    <property type="term" value="F:protein serine/threonine kinase activity"/>
    <property type="evidence" value="ECO:0007669"/>
    <property type="project" value="UniProtKB-KW"/>
</dbReference>
<evidence type="ECO:0000256" key="5">
    <source>
        <dbReference type="ARBA" id="ARBA00022840"/>
    </source>
</evidence>
<keyword evidence="1 10" id="KW-0723">Serine/threonine-protein kinase</keyword>
<dbReference type="SMART" id="SM00220">
    <property type="entry name" value="S_TKc"/>
    <property type="match status" value="1"/>
</dbReference>
<dbReference type="InterPro" id="IPR017441">
    <property type="entry name" value="Protein_kinase_ATP_BS"/>
</dbReference>
<dbReference type="OrthoDB" id="285969at2759"/>
<dbReference type="Pfam" id="PF00069">
    <property type="entry name" value="Pkinase"/>
    <property type="match status" value="1"/>
</dbReference>
<dbReference type="FunFam" id="3.30.200.20:FF:000042">
    <property type="entry name" value="Aurora kinase A"/>
    <property type="match status" value="1"/>
</dbReference>
<dbReference type="AlphaFoldDB" id="A0A8S1QMN6"/>
<evidence type="ECO:0000256" key="3">
    <source>
        <dbReference type="ARBA" id="ARBA00022741"/>
    </source>
</evidence>
<evidence type="ECO:0000256" key="4">
    <source>
        <dbReference type="ARBA" id="ARBA00022777"/>
    </source>
</evidence>
<evidence type="ECO:0000259" key="11">
    <source>
        <dbReference type="PROSITE" id="PS50011"/>
    </source>
</evidence>
<gene>
    <name evidence="12" type="ORF">PSON_ATCC_30995.1.T1110053</name>
</gene>
<evidence type="ECO:0000256" key="1">
    <source>
        <dbReference type="ARBA" id="ARBA00022527"/>
    </source>
</evidence>
<evidence type="ECO:0000256" key="6">
    <source>
        <dbReference type="PIRSR" id="PIRSR630616-1"/>
    </source>
</evidence>
<name>A0A8S1QMN6_9CILI</name>
<proteinExistence type="inferred from homology"/>
<reference evidence="12" key="1">
    <citation type="submission" date="2021-01" db="EMBL/GenBank/DDBJ databases">
        <authorList>
            <consortium name="Genoscope - CEA"/>
            <person name="William W."/>
        </authorList>
    </citation>
    <scope>NUCLEOTIDE SEQUENCE</scope>
</reference>
<dbReference type="FunFam" id="1.10.510.10:FF:001436">
    <property type="entry name" value="Uncharacterized protein"/>
    <property type="match status" value="1"/>
</dbReference>